<dbReference type="Gene3D" id="2.40.33.20">
    <property type="entry name" value="PK beta-barrel domain-like"/>
    <property type="match status" value="1"/>
</dbReference>
<evidence type="ECO:0000313" key="2">
    <source>
        <dbReference type="EMBL" id="MFD1717932.1"/>
    </source>
</evidence>
<dbReference type="InterPro" id="IPR005302">
    <property type="entry name" value="MoCF_Sase_C"/>
</dbReference>
<gene>
    <name evidence="2" type="ORF">ACFSE6_08805</name>
</gene>
<dbReference type="Proteomes" id="UP001597277">
    <property type="component" value="Unassembled WGS sequence"/>
</dbReference>
<organism evidence="2 3">
    <name type="scientific">Georgenia deserti</name>
    <dbReference type="NCBI Taxonomy" id="2093781"/>
    <lineage>
        <taxon>Bacteria</taxon>
        <taxon>Bacillati</taxon>
        <taxon>Actinomycetota</taxon>
        <taxon>Actinomycetes</taxon>
        <taxon>Micrococcales</taxon>
        <taxon>Bogoriellaceae</taxon>
        <taxon>Georgenia</taxon>
    </lineage>
</organism>
<dbReference type="SUPFAM" id="SSF50800">
    <property type="entry name" value="PK beta-barrel domain-like"/>
    <property type="match status" value="1"/>
</dbReference>
<dbReference type="PROSITE" id="PS51340">
    <property type="entry name" value="MOSC"/>
    <property type="match status" value="1"/>
</dbReference>
<dbReference type="RefSeq" id="WP_388005216.1">
    <property type="nucleotide sequence ID" value="NZ_JBHUEE010000004.1"/>
</dbReference>
<keyword evidence="3" id="KW-1185">Reference proteome</keyword>
<proteinExistence type="predicted"/>
<dbReference type="Pfam" id="PF03473">
    <property type="entry name" value="MOSC"/>
    <property type="match status" value="1"/>
</dbReference>
<dbReference type="InterPro" id="IPR052716">
    <property type="entry name" value="MOSC_domain"/>
</dbReference>
<name>A0ABW4L438_9MICO</name>
<dbReference type="PANTHER" id="PTHR36930">
    <property type="entry name" value="METAL-SULFUR CLUSTER BIOSYNTHESIS PROTEINS YUAD-RELATED"/>
    <property type="match status" value="1"/>
</dbReference>
<dbReference type="InterPro" id="IPR011037">
    <property type="entry name" value="Pyrv_Knase-like_insert_dom_sf"/>
</dbReference>
<evidence type="ECO:0000259" key="1">
    <source>
        <dbReference type="PROSITE" id="PS51340"/>
    </source>
</evidence>
<dbReference type="PANTHER" id="PTHR36930:SF1">
    <property type="entry name" value="MOSC DOMAIN-CONTAINING PROTEIN"/>
    <property type="match status" value="1"/>
</dbReference>
<comment type="caution">
    <text evidence="2">The sequence shown here is derived from an EMBL/GenBank/DDBJ whole genome shotgun (WGS) entry which is preliminary data.</text>
</comment>
<dbReference type="EMBL" id="JBHUEE010000004">
    <property type="protein sequence ID" value="MFD1717932.1"/>
    <property type="molecule type" value="Genomic_DNA"/>
</dbReference>
<accession>A0ABW4L438</accession>
<reference evidence="3" key="1">
    <citation type="journal article" date="2019" name="Int. J. Syst. Evol. Microbiol.">
        <title>The Global Catalogue of Microorganisms (GCM) 10K type strain sequencing project: providing services to taxonomists for standard genome sequencing and annotation.</title>
        <authorList>
            <consortium name="The Broad Institute Genomics Platform"/>
            <consortium name="The Broad Institute Genome Sequencing Center for Infectious Disease"/>
            <person name="Wu L."/>
            <person name="Ma J."/>
        </authorList>
    </citation>
    <scope>NUCLEOTIDE SEQUENCE [LARGE SCALE GENOMIC DNA]</scope>
    <source>
        <strain evidence="3">JCM 17130</strain>
    </source>
</reference>
<evidence type="ECO:0000313" key="3">
    <source>
        <dbReference type="Proteomes" id="UP001597277"/>
    </source>
</evidence>
<feature type="domain" description="MOSC" evidence="1">
    <location>
        <begin position="19"/>
        <end position="167"/>
    </location>
</feature>
<protein>
    <submittedName>
        <fullName evidence="2">MOSC domain-containing protein</fullName>
    </submittedName>
</protein>
<sequence length="179" mass="19515">MTASVLAVHLSPTHSFSKARRDQITLVAGRGVEGDAHCGETVRHRSRVAADPTQPNLRQVHLIHRELFDVLAHAGYRVLPGELGENITTDGLAVLELPEGTRLHIGPALITVTGLRNPCQQINSFAPGLLKQVLRRGENGRIERLAGIMGVIDRGGTVRPGDEVRVELPARPHRPLERV</sequence>